<name>A0A7J6TW71_PEROL</name>
<dbReference type="InterPro" id="IPR003959">
    <property type="entry name" value="ATPase_AAA_core"/>
</dbReference>
<keyword evidence="1" id="KW-0813">Transport</keyword>
<feature type="domain" description="ATPase AAA-type core" evidence="3">
    <location>
        <begin position="10"/>
        <end position="74"/>
    </location>
</feature>
<dbReference type="GO" id="GO:0005319">
    <property type="term" value="F:lipid transporter activity"/>
    <property type="evidence" value="ECO:0007669"/>
    <property type="project" value="TreeGrafter"/>
</dbReference>
<feature type="non-terminal residue" evidence="4">
    <location>
        <position position="1"/>
    </location>
</feature>
<evidence type="ECO:0000256" key="1">
    <source>
        <dbReference type="ARBA" id="ARBA00022448"/>
    </source>
</evidence>
<evidence type="ECO:0000313" key="5">
    <source>
        <dbReference type="Proteomes" id="UP000553632"/>
    </source>
</evidence>
<dbReference type="EMBL" id="JABANO010008159">
    <property type="protein sequence ID" value="KAF4748987.1"/>
    <property type="molecule type" value="Genomic_DNA"/>
</dbReference>
<dbReference type="InterPro" id="IPR027417">
    <property type="entry name" value="P-loop_NTPase"/>
</dbReference>
<organism evidence="4 5">
    <name type="scientific">Perkinsus olseni</name>
    <name type="common">Perkinsus atlanticus</name>
    <dbReference type="NCBI Taxonomy" id="32597"/>
    <lineage>
        <taxon>Eukaryota</taxon>
        <taxon>Sar</taxon>
        <taxon>Alveolata</taxon>
        <taxon>Perkinsozoa</taxon>
        <taxon>Perkinsea</taxon>
        <taxon>Perkinsida</taxon>
        <taxon>Perkinsidae</taxon>
        <taxon>Perkinsus</taxon>
    </lineage>
</organism>
<dbReference type="AlphaFoldDB" id="A0A7J6TW71"/>
<proteinExistence type="predicted"/>
<dbReference type="Gene3D" id="3.40.50.300">
    <property type="entry name" value="P-loop containing nucleotide triphosphate hydrolases"/>
    <property type="match status" value="1"/>
</dbReference>
<dbReference type="SUPFAM" id="SSF52540">
    <property type="entry name" value="P-loop containing nucleoside triphosphate hydrolases"/>
    <property type="match status" value="1"/>
</dbReference>
<gene>
    <name evidence="4" type="ORF">FOZ63_019306</name>
</gene>
<dbReference type="Pfam" id="PF13304">
    <property type="entry name" value="AAA_21"/>
    <property type="match status" value="1"/>
</dbReference>
<dbReference type="GO" id="GO:0016887">
    <property type="term" value="F:ATP hydrolysis activity"/>
    <property type="evidence" value="ECO:0007669"/>
    <property type="project" value="InterPro"/>
</dbReference>
<evidence type="ECO:0000313" key="4">
    <source>
        <dbReference type="EMBL" id="KAF4748987.1"/>
    </source>
</evidence>
<accession>A0A7J6TW71</accession>
<dbReference type="PANTHER" id="PTHR19229:SF36">
    <property type="entry name" value="ATP-BINDING CASSETTE SUB-FAMILY A MEMBER 2"/>
    <property type="match status" value="1"/>
</dbReference>
<evidence type="ECO:0000259" key="3">
    <source>
        <dbReference type="Pfam" id="PF13304"/>
    </source>
</evidence>
<sequence>SVGLDNAGIDESISTFSGGMKRKLSLAISLLGDPDYLLLDEPSAGVDPYSRRALWDVVLRLAHNEGKTIIMTTHFMDEADMLSNRIGIMREGRLLACGSSLFLKHNIDRLAGGDASVKPGYTLTATCPSKEISNEVMRKLKDIMPGI</sequence>
<dbReference type="GO" id="GO:0140359">
    <property type="term" value="F:ABC-type transporter activity"/>
    <property type="evidence" value="ECO:0007669"/>
    <property type="project" value="InterPro"/>
</dbReference>
<dbReference type="PANTHER" id="PTHR19229">
    <property type="entry name" value="ATP-BINDING CASSETTE TRANSPORTER SUBFAMILY A ABCA"/>
    <property type="match status" value="1"/>
</dbReference>
<reference evidence="4 5" key="1">
    <citation type="submission" date="2020-04" db="EMBL/GenBank/DDBJ databases">
        <title>Perkinsus olseni comparative genomics.</title>
        <authorList>
            <person name="Bogema D.R."/>
        </authorList>
    </citation>
    <scope>NUCLEOTIDE SEQUENCE [LARGE SCALE GENOMIC DNA]</scope>
    <source>
        <strain evidence="4 5">ATCC PRA-207</strain>
    </source>
</reference>
<keyword evidence="5" id="KW-1185">Reference proteome</keyword>
<dbReference type="GO" id="GO:0005524">
    <property type="term" value="F:ATP binding"/>
    <property type="evidence" value="ECO:0007669"/>
    <property type="project" value="InterPro"/>
</dbReference>
<dbReference type="InterPro" id="IPR026082">
    <property type="entry name" value="ABCA"/>
</dbReference>
<keyword evidence="2" id="KW-0677">Repeat</keyword>
<evidence type="ECO:0000256" key="2">
    <source>
        <dbReference type="ARBA" id="ARBA00022737"/>
    </source>
</evidence>
<protein>
    <recommendedName>
        <fullName evidence="3">ATPase AAA-type core domain-containing protein</fullName>
    </recommendedName>
</protein>
<comment type="caution">
    <text evidence="4">The sequence shown here is derived from an EMBL/GenBank/DDBJ whole genome shotgun (WGS) entry which is preliminary data.</text>
</comment>
<feature type="non-terminal residue" evidence="4">
    <location>
        <position position="147"/>
    </location>
</feature>
<dbReference type="GO" id="GO:0016020">
    <property type="term" value="C:membrane"/>
    <property type="evidence" value="ECO:0007669"/>
    <property type="project" value="InterPro"/>
</dbReference>
<dbReference type="Proteomes" id="UP000553632">
    <property type="component" value="Unassembled WGS sequence"/>
</dbReference>